<proteinExistence type="predicted"/>
<evidence type="ECO:0000256" key="1">
    <source>
        <dbReference type="ARBA" id="ARBA00022723"/>
    </source>
</evidence>
<dbReference type="Pfam" id="PF16188">
    <property type="entry name" value="Peptidase_M24_C"/>
    <property type="match status" value="1"/>
</dbReference>
<feature type="domain" description="Peptidase M24" evidence="4">
    <location>
        <begin position="317"/>
        <end position="531"/>
    </location>
</feature>
<dbReference type="PANTHER" id="PTHR43763">
    <property type="entry name" value="XAA-PRO AMINOPEPTIDASE 1"/>
    <property type="match status" value="1"/>
</dbReference>
<keyword evidence="2 7" id="KW-0378">Hydrolase</keyword>
<dbReference type="SUPFAM" id="SSF55920">
    <property type="entry name" value="Creatinase/aminopeptidase"/>
    <property type="match status" value="1"/>
</dbReference>
<dbReference type="GO" id="GO:0016787">
    <property type="term" value="F:hydrolase activity"/>
    <property type="evidence" value="ECO:0007669"/>
    <property type="project" value="UniProtKB-KW"/>
</dbReference>
<dbReference type="AlphaFoldDB" id="C4GBL9"/>
<keyword evidence="1" id="KW-0479">Metal-binding</keyword>
<evidence type="ECO:0000313" key="7">
    <source>
        <dbReference type="EMBL" id="EEP28512.1"/>
    </source>
</evidence>
<organism evidence="7 8">
    <name type="scientific">Shuttleworthella satelles DSM 14600</name>
    <dbReference type="NCBI Taxonomy" id="626523"/>
    <lineage>
        <taxon>Bacteria</taxon>
        <taxon>Bacillati</taxon>
        <taxon>Bacillota</taxon>
        <taxon>Clostridia</taxon>
        <taxon>Lachnospirales</taxon>
        <taxon>Lachnospiraceae</taxon>
        <taxon>Shuttleworthella</taxon>
    </lineage>
</organism>
<dbReference type="STRING" id="626523.GCWU000342_01322"/>
<dbReference type="HOGENOM" id="CLU_011781_2_4_9"/>
<dbReference type="Proteomes" id="UP000003494">
    <property type="component" value="Unassembled WGS sequence"/>
</dbReference>
<sequence>MREEGVSYYLISSSDEHASEYVGDYDKTSLWLSGCSSDNVRILISQTKALLWTDGRYFISAAQELENSEYVLMKSGQTGVPSLCDYLDVSLKEGDCLAYDGRTFSYAEGLQYHNLAEKQGCELNNRFAPQDRLWIDRPNRASHPVIVLKEDLTGESYADKLSGVRAAMAAKGADQLILSKLDDIMWLLNIRGADIACNPVALSYFWLTDRGAFLFLQKSEITEELRTYAREQEITLEDYNETFEILSGRLADSAAKDPDSAMTGDQKPIKLMLDPRSSSDAMVSLAASCLGAENLILAANPTEMMKAVKNSVEISHIREVYLQDSVAVCRFIAYVKKHAREGNLTELSAARYLEGLRAELPGYLDLSFETICAYNANAAMAHYAPTKDDCARIEGRGFLLVDSGGQYLGGTTDVTRTICLGELTDSMREDFTTVAVSNLRLLFARFMEDCSGMVLDAIAREPLWERHKNFNHGTGHGIGYILNVHEGPQVIRWRDRIPEDRTSFVPGMITSDEPGMYIEGQYGIRTESITLCVEDCVNEYGRFLCFEPLTYVPIDLEGLKPEQMDASDIDKLNRYHKMVWEKISPFLKGEDLEWLKQATGPVCA</sequence>
<dbReference type="GO" id="GO:0046872">
    <property type="term" value="F:metal ion binding"/>
    <property type="evidence" value="ECO:0007669"/>
    <property type="project" value="UniProtKB-KW"/>
</dbReference>
<dbReference type="Pfam" id="PF01321">
    <property type="entry name" value="Creatinase_N"/>
    <property type="match status" value="1"/>
</dbReference>
<dbReference type="InterPro" id="IPR050422">
    <property type="entry name" value="X-Pro_aminopeptidase_P"/>
</dbReference>
<dbReference type="eggNOG" id="COG0006">
    <property type="taxonomic scope" value="Bacteria"/>
</dbReference>
<evidence type="ECO:0000259" key="6">
    <source>
        <dbReference type="Pfam" id="PF16188"/>
    </source>
</evidence>
<evidence type="ECO:0000259" key="5">
    <source>
        <dbReference type="Pfam" id="PF01321"/>
    </source>
</evidence>
<dbReference type="Gene3D" id="3.40.350.10">
    <property type="entry name" value="Creatinase/prolidase N-terminal domain"/>
    <property type="match status" value="2"/>
</dbReference>
<dbReference type="SUPFAM" id="SSF53092">
    <property type="entry name" value="Creatinase/prolidase N-terminal domain"/>
    <property type="match status" value="2"/>
</dbReference>
<keyword evidence="3" id="KW-0464">Manganese</keyword>
<feature type="domain" description="Creatinase N-terminal" evidence="5">
    <location>
        <begin position="1"/>
        <end position="116"/>
    </location>
</feature>
<reference evidence="7" key="1">
    <citation type="submission" date="2009-04" db="EMBL/GenBank/DDBJ databases">
        <authorList>
            <person name="Weinstock G."/>
            <person name="Sodergren E."/>
            <person name="Clifton S."/>
            <person name="Fulton L."/>
            <person name="Fulton B."/>
            <person name="Courtney L."/>
            <person name="Fronick C."/>
            <person name="Harrison M."/>
            <person name="Strong C."/>
            <person name="Farmer C."/>
            <person name="Delahaunty K."/>
            <person name="Markovic C."/>
            <person name="Hall O."/>
            <person name="Minx P."/>
            <person name="Tomlinson C."/>
            <person name="Mitreva M."/>
            <person name="Nelson J."/>
            <person name="Hou S."/>
            <person name="Wollam A."/>
            <person name="Pepin K.H."/>
            <person name="Johnson M."/>
            <person name="Bhonagiri V."/>
            <person name="Nash W.E."/>
            <person name="Warren W."/>
            <person name="Chinwalla A."/>
            <person name="Mardis E.R."/>
            <person name="Wilson R.K."/>
        </authorList>
    </citation>
    <scope>NUCLEOTIDE SEQUENCE [LARGE SCALE GENOMIC DNA]</scope>
    <source>
        <strain evidence="7">DSM 14600</strain>
    </source>
</reference>
<gene>
    <name evidence="7" type="ORF">GCWU000342_01322</name>
</gene>
<dbReference type="FunFam" id="3.90.230.10:FF:000007">
    <property type="entry name" value="Xaa-Pro aminopeptidase P"/>
    <property type="match status" value="1"/>
</dbReference>
<dbReference type="PANTHER" id="PTHR43763:SF6">
    <property type="entry name" value="XAA-PRO AMINOPEPTIDASE 1"/>
    <property type="match status" value="1"/>
</dbReference>
<dbReference type="EC" id="3.4.-.-" evidence="7"/>
<dbReference type="Gene3D" id="3.90.230.10">
    <property type="entry name" value="Creatinase/methionine aminopeptidase superfamily"/>
    <property type="match status" value="1"/>
</dbReference>
<dbReference type="GO" id="GO:0005737">
    <property type="term" value="C:cytoplasm"/>
    <property type="evidence" value="ECO:0007669"/>
    <property type="project" value="UniProtKB-ARBA"/>
</dbReference>
<name>C4GBL9_9FIRM</name>
<dbReference type="InterPro" id="IPR000994">
    <property type="entry name" value="Pept_M24"/>
</dbReference>
<dbReference type="Pfam" id="PF00557">
    <property type="entry name" value="Peptidase_M24"/>
    <property type="match status" value="1"/>
</dbReference>
<dbReference type="InterPro" id="IPR029149">
    <property type="entry name" value="Creatin/AminoP/Spt16_N"/>
</dbReference>
<dbReference type="Pfam" id="PF16189">
    <property type="entry name" value="Creatinase_N_2"/>
    <property type="match status" value="1"/>
</dbReference>
<evidence type="ECO:0000259" key="4">
    <source>
        <dbReference type="Pfam" id="PF00557"/>
    </source>
</evidence>
<keyword evidence="8" id="KW-1185">Reference proteome</keyword>
<comment type="caution">
    <text evidence="7">The sequence shown here is derived from an EMBL/GenBank/DDBJ whole genome shotgun (WGS) entry which is preliminary data.</text>
</comment>
<dbReference type="InterPro" id="IPR000587">
    <property type="entry name" value="Creatinase_N"/>
</dbReference>
<dbReference type="EMBL" id="ACIP02000002">
    <property type="protein sequence ID" value="EEP28512.1"/>
    <property type="molecule type" value="Genomic_DNA"/>
</dbReference>
<protein>
    <submittedName>
        <fullName evidence="7">Peptidase, M24 family</fullName>
        <ecNumber evidence="7">3.4.-.-</ecNumber>
    </submittedName>
</protein>
<feature type="domain" description="Peptidase M24 C-terminal" evidence="6">
    <location>
        <begin position="543"/>
        <end position="601"/>
    </location>
</feature>
<evidence type="ECO:0000313" key="8">
    <source>
        <dbReference type="Proteomes" id="UP000003494"/>
    </source>
</evidence>
<evidence type="ECO:0000256" key="2">
    <source>
        <dbReference type="ARBA" id="ARBA00022801"/>
    </source>
</evidence>
<accession>C4GBL9</accession>
<dbReference type="InterPro" id="IPR036005">
    <property type="entry name" value="Creatinase/aminopeptidase-like"/>
</dbReference>
<dbReference type="InterPro" id="IPR032416">
    <property type="entry name" value="Peptidase_M24_C"/>
</dbReference>
<evidence type="ECO:0000256" key="3">
    <source>
        <dbReference type="ARBA" id="ARBA00023211"/>
    </source>
</evidence>